<dbReference type="Pfam" id="PF12796">
    <property type="entry name" value="Ank_2"/>
    <property type="match status" value="2"/>
</dbReference>
<dbReference type="Pfam" id="PF00023">
    <property type="entry name" value="Ank"/>
    <property type="match status" value="1"/>
</dbReference>
<keyword evidence="1" id="KW-0677">Repeat</keyword>
<organism evidence="3">
    <name type="scientific">viral metagenome</name>
    <dbReference type="NCBI Taxonomy" id="1070528"/>
    <lineage>
        <taxon>unclassified sequences</taxon>
        <taxon>metagenomes</taxon>
        <taxon>organismal metagenomes</taxon>
    </lineage>
</organism>
<protein>
    <submittedName>
        <fullName evidence="3">Uncharacterized protein</fullName>
    </submittedName>
</protein>
<dbReference type="InterPro" id="IPR002110">
    <property type="entry name" value="Ankyrin_rpt"/>
</dbReference>
<sequence>MPATCNLKKHDGSVCVAAALQWNALLDGAGARTSPAARDGVTMDLVAVSDGGDAAGVRAAVLHAQQNITDEAAKQVHAQRNTALLAACSAGHVDVVKFLLTLDGAWRVTACSGPSSACCFCVACSNGHVDVARLLLRRGRVPVYGHKTHALTLACVKGHTSIVRFLTELGGTNYVNVHVANDAPFIAACRAGHVDIVDLFLSFQGPRRMPFGVPHNAFSDTAMLAACANGHTGVVHSLLRYRGGGRTRMPPEALVHACAGGHLDTVRVLLAARGFHYVDLGWDEDSAFCAACANGRADVMRLLLRYRGPRRVDARAQGGAALVGACGSGCVEAVQLLLTLPRTRRVQQVDAARRAARRVVRSDDAAMLRCIVRYDSDVLFSRDVLQGAFEYACAVRSVNVVRTLLDVDGVRRVDPRANEHAGFCSAGDGTDRASLAIMCMLLSQHHTRLPPTDVQDRYWPCTLGALHSSASFNKQWRSSPILRNVPYLCARLQRSALALARRAVWRHRRRVLAARRA</sequence>
<dbReference type="EMBL" id="MN740864">
    <property type="protein sequence ID" value="QHS83013.1"/>
    <property type="molecule type" value="Genomic_DNA"/>
</dbReference>
<dbReference type="AlphaFoldDB" id="A0A6C0AU70"/>
<evidence type="ECO:0000313" key="3">
    <source>
        <dbReference type="EMBL" id="QHS83013.1"/>
    </source>
</evidence>
<keyword evidence="2" id="KW-0040">ANK repeat</keyword>
<dbReference type="PANTHER" id="PTHR24123">
    <property type="entry name" value="ANKYRIN REPEAT-CONTAINING"/>
    <property type="match status" value="1"/>
</dbReference>
<evidence type="ECO:0000256" key="2">
    <source>
        <dbReference type="ARBA" id="ARBA00023043"/>
    </source>
</evidence>
<dbReference type="SUPFAM" id="SSF48403">
    <property type="entry name" value="Ankyrin repeat"/>
    <property type="match status" value="1"/>
</dbReference>
<name>A0A6C0AU70_9ZZZZ</name>
<dbReference type="Gene3D" id="1.25.40.20">
    <property type="entry name" value="Ankyrin repeat-containing domain"/>
    <property type="match status" value="2"/>
</dbReference>
<proteinExistence type="predicted"/>
<dbReference type="InterPro" id="IPR036770">
    <property type="entry name" value="Ankyrin_rpt-contain_sf"/>
</dbReference>
<dbReference type="PANTHER" id="PTHR24123:SF33">
    <property type="entry name" value="PROTEIN HOS4"/>
    <property type="match status" value="1"/>
</dbReference>
<dbReference type="SMART" id="SM00248">
    <property type="entry name" value="ANK"/>
    <property type="match status" value="7"/>
</dbReference>
<reference evidence="3" key="1">
    <citation type="journal article" date="2020" name="Nature">
        <title>Giant virus diversity and host interactions through global metagenomics.</title>
        <authorList>
            <person name="Schulz F."/>
            <person name="Roux S."/>
            <person name="Paez-Espino D."/>
            <person name="Jungbluth S."/>
            <person name="Walsh D.A."/>
            <person name="Denef V.J."/>
            <person name="McMahon K.D."/>
            <person name="Konstantinidis K.T."/>
            <person name="Eloe-Fadrosh E.A."/>
            <person name="Kyrpides N.C."/>
            <person name="Woyke T."/>
        </authorList>
    </citation>
    <scope>NUCLEOTIDE SEQUENCE</scope>
    <source>
        <strain evidence="3">GVMAG-S-1103017-74</strain>
    </source>
</reference>
<evidence type="ECO:0000256" key="1">
    <source>
        <dbReference type="ARBA" id="ARBA00022737"/>
    </source>
</evidence>
<accession>A0A6C0AU70</accession>
<dbReference type="InterPro" id="IPR051165">
    <property type="entry name" value="Multifunctional_ANK_Repeat"/>
</dbReference>